<evidence type="ECO:0000313" key="2">
    <source>
        <dbReference type="EMBL" id="GGJ19293.1"/>
    </source>
</evidence>
<comment type="caution">
    <text evidence="2">The sequence shown here is derived from an EMBL/GenBank/DDBJ whole genome shotgun (WGS) entry which is preliminary data.</text>
</comment>
<name>A0ABQ2CTD6_9DEIO</name>
<protein>
    <submittedName>
        <fullName evidence="2">Uncharacterized protein</fullName>
    </submittedName>
</protein>
<proteinExistence type="predicted"/>
<sequence length="131" mass="14496">MERDSRIRKTMFRGAITAIVIAVLGSLILIFAPDSPSPAYLRGMGTGLMVVLPISLIVMAYRGYQVMDEFGRVMTLKAVAVGFMVVMGLSMVYFPLQMALRWPGLPLWVIWTVGSAAYGLAMAFQSRTERE</sequence>
<feature type="transmembrane region" description="Helical" evidence="1">
    <location>
        <begin position="105"/>
        <end position="124"/>
    </location>
</feature>
<dbReference type="EMBL" id="BMOD01000001">
    <property type="protein sequence ID" value="GGJ19293.1"/>
    <property type="molecule type" value="Genomic_DNA"/>
</dbReference>
<accession>A0ABQ2CTD6</accession>
<feature type="transmembrane region" description="Helical" evidence="1">
    <location>
        <begin position="39"/>
        <end position="61"/>
    </location>
</feature>
<dbReference type="RefSeq" id="WP_188998389.1">
    <property type="nucleotide sequence ID" value="NZ_BMOD01000001.1"/>
</dbReference>
<keyword evidence="3" id="KW-1185">Reference proteome</keyword>
<organism evidence="2 3">
    <name type="scientific">Deinococcus roseus</name>
    <dbReference type="NCBI Taxonomy" id="392414"/>
    <lineage>
        <taxon>Bacteria</taxon>
        <taxon>Thermotogati</taxon>
        <taxon>Deinococcota</taxon>
        <taxon>Deinococci</taxon>
        <taxon>Deinococcales</taxon>
        <taxon>Deinococcaceae</taxon>
        <taxon>Deinococcus</taxon>
    </lineage>
</organism>
<dbReference type="Proteomes" id="UP000632222">
    <property type="component" value="Unassembled WGS sequence"/>
</dbReference>
<feature type="transmembrane region" description="Helical" evidence="1">
    <location>
        <begin position="73"/>
        <end position="93"/>
    </location>
</feature>
<evidence type="ECO:0000256" key="1">
    <source>
        <dbReference type="SAM" id="Phobius"/>
    </source>
</evidence>
<evidence type="ECO:0000313" key="3">
    <source>
        <dbReference type="Proteomes" id="UP000632222"/>
    </source>
</evidence>
<gene>
    <name evidence="2" type="ORF">GCM10008938_01720</name>
</gene>
<keyword evidence="1" id="KW-0472">Membrane</keyword>
<feature type="transmembrane region" description="Helical" evidence="1">
    <location>
        <begin position="12"/>
        <end position="33"/>
    </location>
</feature>
<reference evidence="3" key="1">
    <citation type="journal article" date="2019" name="Int. J. Syst. Evol. Microbiol.">
        <title>The Global Catalogue of Microorganisms (GCM) 10K type strain sequencing project: providing services to taxonomists for standard genome sequencing and annotation.</title>
        <authorList>
            <consortium name="The Broad Institute Genomics Platform"/>
            <consortium name="The Broad Institute Genome Sequencing Center for Infectious Disease"/>
            <person name="Wu L."/>
            <person name="Ma J."/>
        </authorList>
    </citation>
    <scope>NUCLEOTIDE SEQUENCE [LARGE SCALE GENOMIC DNA]</scope>
    <source>
        <strain evidence="3">JCM 14370</strain>
    </source>
</reference>
<keyword evidence="1" id="KW-1133">Transmembrane helix</keyword>
<keyword evidence="1" id="KW-0812">Transmembrane</keyword>